<dbReference type="EMBL" id="JADCNM010000001">
    <property type="protein sequence ID" value="KAG0501949.1"/>
    <property type="molecule type" value="Genomic_DNA"/>
</dbReference>
<proteinExistence type="predicted"/>
<dbReference type="AlphaFoldDB" id="A0A835S0U5"/>
<organism evidence="1 2">
    <name type="scientific">Vanilla planifolia</name>
    <name type="common">Vanilla</name>
    <dbReference type="NCBI Taxonomy" id="51239"/>
    <lineage>
        <taxon>Eukaryota</taxon>
        <taxon>Viridiplantae</taxon>
        <taxon>Streptophyta</taxon>
        <taxon>Embryophyta</taxon>
        <taxon>Tracheophyta</taxon>
        <taxon>Spermatophyta</taxon>
        <taxon>Magnoliopsida</taxon>
        <taxon>Liliopsida</taxon>
        <taxon>Asparagales</taxon>
        <taxon>Orchidaceae</taxon>
        <taxon>Vanilloideae</taxon>
        <taxon>Vanilleae</taxon>
        <taxon>Vanilla</taxon>
    </lineage>
</organism>
<dbReference type="PANTHER" id="PTHR47689">
    <property type="entry name" value="TETRATRICOPEPTIDE REPEAT (TPR)-LIKE SUPERFAMILY PROTEIN"/>
    <property type="match status" value="1"/>
</dbReference>
<protein>
    <recommendedName>
        <fullName evidence="3">Kinesin light chain</fullName>
    </recommendedName>
</protein>
<evidence type="ECO:0000313" key="2">
    <source>
        <dbReference type="Proteomes" id="UP000639772"/>
    </source>
</evidence>
<dbReference type="InterPro" id="IPR019734">
    <property type="entry name" value="TPR_rpt"/>
</dbReference>
<dbReference type="PANTHER" id="PTHR47689:SF2">
    <property type="entry name" value="TETRATRICOPEPTIDE REPEAT (TPR)-LIKE SUPERFAMILY PROTEIN"/>
    <property type="match status" value="1"/>
</dbReference>
<evidence type="ECO:0008006" key="3">
    <source>
        <dbReference type="Google" id="ProtNLM"/>
    </source>
</evidence>
<dbReference type="Proteomes" id="UP000639772">
    <property type="component" value="Chromosome 1"/>
</dbReference>
<dbReference type="OrthoDB" id="1658288at2759"/>
<name>A0A835S0U5_VANPL</name>
<dbReference type="InterPro" id="IPR011990">
    <property type="entry name" value="TPR-like_helical_dom_sf"/>
</dbReference>
<reference evidence="1 2" key="1">
    <citation type="journal article" date="2020" name="Nat. Food">
        <title>A phased Vanilla planifolia genome enables genetic improvement of flavour and production.</title>
        <authorList>
            <person name="Hasing T."/>
            <person name="Tang H."/>
            <person name="Brym M."/>
            <person name="Khazi F."/>
            <person name="Huang T."/>
            <person name="Chambers A.H."/>
        </authorList>
    </citation>
    <scope>NUCLEOTIDE SEQUENCE [LARGE SCALE GENOMIC DNA]</scope>
    <source>
        <tissue evidence="1">Leaf</tissue>
    </source>
</reference>
<dbReference type="Pfam" id="PF13424">
    <property type="entry name" value="TPR_12"/>
    <property type="match status" value="3"/>
</dbReference>
<dbReference type="SUPFAM" id="SSF48452">
    <property type="entry name" value="TPR-like"/>
    <property type="match status" value="2"/>
</dbReference>
<evidence type="ECO:0000313" key="1">
    <source>
        <dbReference type="EMBL" id="KAG0501949.1"/>
    </source>
</evidence>
<dbReference type="Gene3D" id="1.25.40.10">
    <property type="entry name" value="Tetratricopeptide repeat domain"/>
    <property type="match status" value="2"/>
</dbReference>
<dbReference type="SMART" id="SM00028">
    <property type="entry name" value="TPR"/>
    <property type="match status" value="6"/>
</dbReference>
<sequence length="552" mass="61911">MRITRVIGLLRTLRLPHSKSLISLEDKTAIAEAPSASSSGCNGSQKCFSSVSEDCRNSWQLKLKIFLFGSTALSFGLSGDVVLADNISSDVAINNGQGDDYVVGLNKIEDGSVISNTHTIKWRIFTDNGRGLFSKGELDEAEKYFQSALQEAKEGFGPRDPHVASSCNNLAEIYRIRKAFDKAEPLYLQAINILEEYFGSNDIRVGAALHNLGQFYYVQRKVELAQMCYERALKIEGRVLGHGHPDFANTMYHLAVVLFLQGKEKDSEALLWESIKILEENGLGETITCIRRMQYLAKILLKSGRLVEAENLHRRILHLLEISKGWYSLEAINTASGLAMILVSLENLEEAQELLERCLDARKNVLPQGDIQVAVDMLHLGKIAVIKFKNLRRLKISNANGELEKAKLLADKSIRITKEYVSTAVKSQERVRDSRQPKDSAKDLKFALIILLQSLDFLGLLKATRRALVETETEDLASFQFEVEEALHQCISIFQEYATHTLLSFPQVKNYPSCLNYLLNLALEQIEDGNGKPNALQELIDEAQQIRYEALS</sequence>
<accession>A0A835S0U5</accession>
<comment type="caution">
    <text evidence="1">The sequence shown here is derived from an EMBL/GenBank/DDBJ whole genome shotgun (WGS) entry which is preliminary data.</text>
</comment>
<gene>
    <name evidence="1" type="ORF">HPP92_002021</name>
</gene>